<keyword evidence="11" id="KW-1185">Reference proteome</keyword>
<dbReference type="InterPro" id="IPR005467">
    <property type="entry name" value="His_kinase_dom"/>
</dbReference>
<dbReference type="InterPro" id="IPR003594">
    <property type="entry name" value="HATPase_dom"/>
</dbReference>
<dbReference type="RefSeq" id="WP_165268806.1">
    <property type="nucleotide sequence ID" value="NZ_JAALLS010000012.1"/>
</dbReference>
<gene>
    <name evidence="10" type="ORF">G3569_10320</name>
</gene>
<dbReference type="Gene3D" id="3.30.450.20">
    <property type="entry name" value="PAS domain"/>
    <property type="match status" value="1"/>
</dbReference>
<dbReference type="Pfam" id="PF02518">
    <property type="entry name" value="HATPase_c"/>
    <property type="match status" value="1"/>
</dbReference>
<feature type="domain" description="Histidine kinase" evidence="9">
    <location>
        <begin position="254"/>
        <end position="445"/>
    </location>
</feature>
<dbReference type="EC" id="2.7.13.3" evidence="2"/>
<keyword evidence="8" id="KW-0472">Membrane</keyword>
<feature type="transmembrane region" description="Helical" evidence="8">
    <location>
        <begin position="17"/>
        <end position="39"/>
    </location>
</feature>
<keyword evidence="6 10" id="KW-0418">Kinase</keyword>
<evidence type="ECO:0000256" key="4">
    <source>
        <dbReference type="ARBA" id="ARBA00022679"/>
    </source>
</evidence>
<evidence type="ECO:0000256" key="2">
    <source>
        <dbReference type="ARBA" id="ARBA00012438"/>
    </source>
</evidence>
<dbReference type="InterPro" id="IPR036890">
    <property type="entry name" value="HATPase_C_sf"/>
</dbReference>
<dbReference type="GO" id="GO:0004673">
    <property type="term" value="F:protein histidine kinase activity"/>
    <property type="evidence" value="ECO:0007669"/>
    <property type="project" value="UniProtKB-EC"/>
</dbReference>
<dbReference type="Pfam" id="PF07568">
    <property type="entry name" value="HisKA_2"/>
    <property type="match status" value="1"/>
</dbReference>
<evidence type="ECO:0000256" key="6">
    <source>
        <dbReference type="ARBA" id="ARBA00022777"/>
    </source>
</evidence>
<keyword evidence="3" id="KW-0597">Phosphoprotein</keyword>
<evidence type="ECO:0000313" key="10">
    <source>
        <dbReference type="EMBL" id="NGP88752.1"/>
    </source>
</evidence>
<dbReference type="AlphaFoldDB" id="A0A6M1TEZ6"/>
<keyword evidence="7" id="KW-0067">ATP-binding</keyword>
<feature type="transmembrane region" description="Helical" evidence="8">
    <location>
        <begin position="213"/>
        <end position="232"/>
    </location>
</feature>
<keyword evidence="5" id="KW-0547">Nucleotide-binding</keyword>
<evidence type="ECO:0000256" key="7">
    <source>
        <dbReference type="ARBA" id="ARBA00022840"/>
    </source>
</evidence>
<dbReference type="PANTHER" id="PTHR41523">
    <property type="entry name" value="TWO-COMPONENT SYSTEM SENSOR PROTEIN"/>
    <property type="match status" value="1"/>
</dbReference>
<evidence type="ECO:0000259" key="9">
    <source>
        <dbReference type="PROSITE" id="PS50109"/>
    </source>
</evidence>
<organism evidence="10 11">
    <name type="scientific">Fodinibius halophilus</name>
    <dbReference type="NCBI Taxonomy" id="1736908"/>
    <lineage>
        <taxon>Bacteria</taxon>
        <taxon>Pseudomonadati</taxon>
        <taxon>Balneolota</taxon>
        <taxon>Balneolia</taxon>
        <taxon>Balneolales</taxon>
        <taxon>Balneolaceae</taxon>
        <taxon>Fodinibius</taxon>
    </lineage>
</organism>
<dbReference type="GO" id="GO:0005524">
    <property type="term" value="F:ATP binding"/>
    <property type="evidence" value="ECO:0007669"/>
    <property type="project" value="UniProtKB-KW"/>
</dbReference>
<comment type="catalytic activity">
    <reaction evidence="1">
        <text>ATP + protein L-histidine = ADP + protein N-phospho-L-histidine.</text>
        <dbReference type="EC" id="2.7.13.3"/>
    </reaction>
</comment>
<evidence type="ECO:0000256" key="1">
    <source>
        <dbReference type="ARBA" id="ARBA00000085"/>
    </source>
</evidence>
<dbReference type="SMART" id="SM00387">
    <property type="entry name" value="HATPase_c"/>
    <property type="match status" value="1"/>
</dbReference>
<dbReference type="Gene3D" id="3.30.565.10">
    <property type="entry name" value="Histidine kinase-like ATPase, C-terminal domain"/>
    <property type="match status" value="1"/>
</dbReference>
<dbReference type="EMBL" id="JAALLS010000012">
    <property type="protein sequence ID" value="NGP88752.1"/>
    <property type="molecule type" value="Genomic_DNA"/>
</dbReference>
<sequence>MEKVGSEDNRFYLSRKLIGVVAAFIAAASMLVVLTNFSINMIAASTDYLTLLSKWGQLHYQANSAIESYGHSGDISEYRKFRALQKKQNTYEQAVDELFTEEPDVQVIFNAFPPDIVYPNEISSLIFAFKQFKSFDKIKEIQAAWQEVSRIEEEQLQLAEKISQEWEKKKTDQSRIDQYLISYNELSSNWDIHNQQLMRRVGLASTIIKRTGLWISVLLGILLVLIGVVFTVRARKSIGRWEQTLNEKEVLLSEIHHRVKNNMAVVSGLLELENMQGGDPEQALQDSQDRIQSMAMIHEELYQSDSFSRVNLSHYLKKLTSYIVDVHIQDDVDISLKTYFEEVTLNINQAVPLGLIVNEMLANAVKYGCNPSCDGDITVSLSERDELVTLSIKDNGPGLPEEVSYERADSSGMVIVKTLVQQLEGEVTLQDKEGVYFELKFQKSDAAGAGNANL</sequence>
<keyword evidence="4" id="KW-0808">Transferase</keyword>
<name>A0A6M1TEZ6_9BACT</name>
<dbReference type="Proteomes" id="UP000479132">
    <property type="component" value="Unassembled WGS sequence"/>
</dbReference>
<keyword evidence="8" id="KW-0812">Transmembrane</keyword>
<dbReference type="InterPro" id="IPR011495">
    <property type="entry name" value="Sig_transdc_His_kin_sub2_dim/P"/>
</dbReference>
<reference evidence="10 11" key="1">
    <citation type="submission" date="2020-02" db="EMBL/GenBank/DDBJ databases">
        <title>Aliifodinibius halophilus 2W32, complete genome.</title>
        <authorList>
            <person name="Li Y."/>
            <person name="Wu S."/>
        </authorList>
    </citation>
    <scope>NUCLEOTIDE SEQUENCE [LARGE SCALE GENOMIC DNA]</scope>
    <source>
        <strain evidence="10 11">2W32</strain>
    </source>
</reference>
<proteinExistence type="predicted"/>
<evidence type="ECO:0000256" key="8">
    <source>
        <dbReference type="SAM" id="Phobius"/>
    </source>
</evidence>
<dbReference type="PANTHER" id="PTHR41523:SF8">
    <property type="entry name" value="ETHYLENE RESPONSE SENSOR PROTEIN"/>
    <property type="match status" value="1"/>
</dbReference>
<evidence type="ECO:0000256" key="5">
    <source>
        <dbReference type="ARBA" id="ARBA00022741"/>
    </source>
</evidence>
<evidence type="ECO:0000313" key="11">
    <source>
        <dbReference type="Proteomes" id="UP000479132"/>
    </source>
</evidence>
<accession>A0A6M1TEZ6</accession>
<comment type="caution">
    <text evidence="10">The sequence shown here is derived from an EMBL/GenBank/DDBJ whole genome shotgun (WGS) entry which is preliminary data.</text>
</comment>
<evidence type="ECO:0000256" key="3">
    <source>
        <dbReference type="ARBA" id="ARBA00022553"/>
    </source>
</evidence>
<keyword evidence="8" id="KW-1133">Transmembrane helix</keyword>
<dbReference type="PROSITE" id="PS50109">
    <property type="entry name" value="HIS_KIN"/>
    <property type="match status" value="1"/>
</dbReference>
<dbReference type="SUPFAM" id="SSF55874">
    <property type="entry name" value="ATPase domain of HSP90 chaperone/DNA topoisomerase II/histidine kinase"/>
    <property type="match status" value="1"/>
</dbReference>
<protein>
    <recommendedName>
        <fullName evidence="2">histidine kinase</fullName>
        <ecNumber evidence="2">2.7.13.3</ecNumber>
    </recommendedName>
</protein>